<dbReference type="OrthoDB" id="2841022at2759"/>
<evidence type="ECO:0000256" key="1">
    <source>
        <dbReference type="SAM" id="MobiDB-lite"/>
    </source>
</evidence>
<sequence>MSTLNETALQEAIMKAGFTFDDEKSLIASNLHVTIFSALFTGIYTVIFGMTMYTYLKNGVRNRYLVPVTMSIVYLCNLGILGGEWYDTKAQFVDNGMNRDTIFFSIVDGRVVDGGMLEGFSGILNAITLALSDFLLIWRCFNIWDRSIRMITIPMLLTIVEAALMLSASIGVLIVPSTETSRLSSLNKAFSAGIIIAGCTTLISTALIAYRIHSFLKHQDILTKKFSHIMDIIIQSGALYSASILVLGVATVLNSSIVEGHPTVLLITFNFWANSIAFPLAGIATNVMVARVTTLSDSTNPSKSKQLTRIDFQHSTAQSAVQLSINYHSQNNSSREADGCVQDQAAKTEKDPNQQV</sequence>
<feature type="transmembrane region" description="Helical" evidence="2">
    <location>
        <begin position="31"/>
        <end position="52"/>
    </location>
</feature>
<feature type="compositionally biased region" description="Basic and acidic residues" evidence="1">
    <location>
        <begin position="346"/>
        <end position="356"/>
    </location>
</feature>
<comment type="caution">
    <text evidence="3">The sequence shown here is derived from an EMBL/GenBank/DDBJ whole genome shotgun (WGS) entry which is preliminary data.</text>
</comment>
<evidence type="ECO:0000313" key="4">
    <source>
        <dbReference type="Proteomes" id="UP000807469"/>
    </source>
</evidence>
<organism evidence="3 4">
    <name type="scientific">Pholiota conissans</name>
    <dbReference type="NCBI Taxonomy" id="109636"/>
    <lineage>
        <taxon>Eukaryota</taxon>
        <taxon>Fungi</taxon>
        <taxon>Dikarya</taxon>
        <taxon>Basidiomycota</taxon>
        <taxon>Agaricomycotina</taxon>
        <taxon>Agaricomycetes</taxon>
        <taxon>Agaricomycetidae</taxon>
        <taxon>Agaricales</taxon>
        <taxon>Agaricineae</taxon>
        <taxon>Strophariaceae</taxon>
        <taxon>Pholiota</taxon>
    </lineage>
</organism>
<accession>A0A9P5YWP2</accession>
<keyword evidence="2" id="KW-1133">Transmembrane helix</keyword>
<dbReference type="EMBL" id="MU155272">
    <property type="protein sequence ID" value="KAF9477077.1"/>
    <property type="molecule type" value="Genomic_DNA"/>
</dbReference>
<protein>
    <submittedName>
        <fullName evidence="3">Uncharacterized protein</fullName>
    </submittedName>
</protein>
<name>A0A9P5YWP2_9AGAR</name>
<reference evidence="3" key="1">
    <citation type="submission" date="2020-11" db="EMBL/GenBank/DDBJ databases">
        <authorList>
            <consortium name="DOE Joint Genome Institute"/>
            <person name="Ahrendt S."/>
            <person name="Riley R."/>
            <person name="Andreopoulos W."/>
            <person name="Labutti K."/>
            <person name="Pangilinan J."/>
            <person name="Ruiz-Duenas F.J."/>
            <person name="Barrasa J.M."/>
            <person name="Sanchez-Garcia M."/>
            <person name="Camarero S."/>
            <person name="Miyauchi S."/>
            <person name="Serrano A."/>
            <person name="Linde D."/>
            <person name="Babiker R."/>
            <person name="Drula E."/>
            <person name="Ayuso-Fernandez I."/>
            <person name="Pacheco R."/>
            <person name="Padilla G."/>
            <person name="Ferreira P."/>
            <person name="Barriuso J."/>
            <person name="Kellner H."/>
            <person name="Castanera R."/>
            <person name="Alfaro M."/>
            <person name="Ramirez L."/>
            <person name="Pisabarro A.G."/>
            <person name="Kuo A."/>
            <person name="Tritt A."/>
            <person name="Lipzen A."/>
            <person name="He G."/>
            <person name="Yan M."/>
            <person name="Ng V."/>
            <person name="Cullen D."/>
            <person name="Martin F."/>
            <person name="Rosso M.-N."/>
            <person name="Henrissat B."/>
            <person name="Hibbett D."/>
            <person name="Martinez A.T."/>
            <person name="Grigoriev I.V."/>
        </authorList>
    </citation>
    <scope>NUCLEOTIDE SEQUENCE</scope>
    <source>
        <strain evidence="3">CIRM-BRFM 674</strain>
    </source>
</reference>
<gene>
    <name evidence="3" type="ORF">BDN70DRAFT_934497</name>
</gene>
<feature type="transmembrane region" description="Helical" evidence="2">
    <location>
        <begin position="189"/>
        <end position="212"/>
    </location>
</feature>
<feature type="transmembrane region" description="Helical" evidence="2">
    <location>
        <begin position="265"/>
        <end position="289"/>
    </location>
</feature>
<proteinExistence type="predicted"/>
<dbReference type="AlphaFoldDB" id="A0A9P5YWP2"/>
<feature type="transmembrane region" description="Helical" evidence="2">
    <location>
        <begin position="64"/>
        <end position="86"/>
    </location>
</feature>
<evidence type="ECO:0000256" key="2">
    <source>
        <dbReference type="SAM" id="Phobius"/>
    </source>
</evidence>
<evidence type="ECO:0000313" key="3">
    <source>
        <dbReference type="EMBL" id="KAF9477077.1"/>
    </source>
</evidence>
<feature type="transmembrane region" description="Helical" evidence="2">
    <location>
        <begin position="120"/>
        <end position="141"/>
    </location>
</feature>
<dbReference type="Proteomes" id="UP000807469">
    <property type="component" value="Unassembled WGS sequence"/>
</dbReference>
<feature type="region of interest" description="Disordered" evidence="1">
    <location>
        <begin position="331"/>
        <end position="356"/>
    </location>
</feature>
<keyword evidence="2" id="KW-0472">Membrane</keyword>
<keyword evidence="2" id="KW-0812">Transmembrane</keyword>
<keyword evidence="4" id="KW-1185">Reference proteome</keyword>
<feature type="transmembrane region" description="Helical" evidence="2">
    <location>
        <begin position="232"/>
        <end position="253"/>
    </location>
</feature>
<feature type="transmembrane region" description="Helical" evidence="2">
    <location>
        <begin position="153"/>
        <end position="177"/>
    </location>
</feature>